<gene>
    <name evidence="2" type="ORF">K437DRAFT_216781</name>
</gene>
<feature type="non-terminal residue" evidence="2">
    <location>
        <position position="1"/>
    </location>
</feature>
<reference evidence="2 3" key="1">
    <citation type="submission" date="2014-05" db="EMBL/GenBank/DDBJ databases">
        <title>Draft genome sequence of a rare smut relative, Tilletiaria anomala UBC 951.</title>
        <authorList>
            <consortium name="DOE Joint Genome Institute"/>
            <person name="Toome M."/>
            <person name="Kuo A."/>
            <person name="Henrissat B."/>
            <person name="Lipzen A."/>
            <person name="Tritt A."/>
            <person name="Yoshinaga Y."/>
            <person name="Zane M."/>
            <person name="Barry K."/>
            <person name="Grigoriev I.V."/>
            <person name="Spatafora J.W."/>
            <person name="Aimea M.C."/>
        </authorList>
    </citation>
    <scope>NUCLEOTIDE SEQUENCE [LARGE SCALE GENOMIC DNA]</scope>
    <source>
        <strain evidence="2 3">UBC 951</strain>
    </source>
</reference>
<dbReference type="Proteomes" id="UP000027361">
    <property type="component" value="Unassembled WGS sequence"/>
</dbReference>
<dbReference type="OrthoDB" id="3366093at2759"/>
<evidence type="ECO:0000313" key="3">
    <source>
        <dbReference type="Proteomes" id="UP000027361"/>
    </source>
</evidence>
<dbReference type="GO" id="GO:0005886">
    <property type="term" value="C:plasma membrane"/>
    <property type="evidence" value="ECO:0007669"/>
    <property type="project" value="InterPro"/>
</dbReference>
<feature type="non-terminal residue" evidence="2">
    <location>
        <position position="106"/>
    </location>
</feature>
<dbReference type="InterPro" id="IPR039295">
    <property type="entry name" value="MSB2"/>
</dbReference>
<evidence type="ECO:0000256" key="1">
    <source>
        <dbReference type="SAM" id="Phobius"/>
    </source>
</evidence>
<comment type="caution">
    <text evidence="2">The sequence shown here is derived from an EMBL/GenBank/DDBJ whole genome shotgun (WGS) entry which is preliminary data.</text>
</comment>
<organism evidence="2 3">
    <name type="scientific">Tilletiaria anomala (strain ATCC 24038 / CBS 436.72 / UBC 951)</name>
    <dbReference type="NCBI Taxonomy" id="1037660"/>
    <lineage>
        <taxon>Eukaryota</taxon>
        <taxon>Fungi</taxon>
        <taxon>Dikarya</taxon>
        <taxon>Basidiomycota</taxon>
        <taxon>Ustilaginomycotina</taxon>
        <taxon>Exobasidiomycetes</taxon>
        <taxon>Georgefischeriales</taxon>
        <taxon>Tilletiariaceae</taxon>
        <taxon>Tilletiaria</taxon>
    </lineage>
</organism>
<dbReference type="InParanoid" id="A0A066V2J9"/>
<keyword evidence="1" id="KW-0472">Membrane</keyword>
<dbReference type="GO" id="GO:0005576">
    <property type="term" value="C:extracellular region"/>
    <property type="evidence" value="ECO:0007669"/>
    <property type="project" value="TreeGrafter"/>
</dbReference>
<dbReference type="GO" id="GO:0007232">
    <property type="term" value="P:osmosensory signaling pathway via Sho1 osmosensor"/>
    <property type="evidence" value="ECO:0007669"/>
    <property type="project" value="InterPro"/>
</dbReference>
<dbReference type="EMBL" id="JMSN01000189">
    <property type="protein sequence ID" value="KDN35922.1"/>
    <property type="molecule type" value="Genomic_DNA"/>
</dbReference>
<dbReference type="GO" id="GO:0005034">
    <property type="term" value="F:osmosensor activity"/>
    <property type="evidence" value="ECO:0007669"/>
    <property type="project" value="InterPro"/>
</dbReference>
<dbReference type="GO" id="GO:0009986">
    <property type="term" value="C:cell surface"/>
    <property type="evidence" value="ECO:0007669"/>
    <property type="project" value="TreeGrafter"/>
</dbReference>
<dbReference type="GO" id="GO:0031505">
    <property type="term" value="P:fungal-type cell wall organization"/>
    <property type="evidence" value="ECO:0007669"/>
    <property type="project" value="TreeGrafter"/>
</dbReference>
<protein>
    <submittedName>
        <fullName evidence="2">Uncharacterized protein</fullName>
    </submittedName>
</protein>
<dbReference type="PANTHER" id="PTHR35778:SF1">
    <property type="entry name" value="SIGNALING MUCIN HKR1-RELATED"/>
    <property type="match status" value="1"/>
</dbReference>
<keyword evidence="1" id="KW-1133">Transmembrane helix</keyword>
<dbReference type="GO" id="GO:0006972">
    <property type="term" value="P:hyperosmotic response"/>
    <property type="evidence" value="ECO:0007669"/>
    <property type="project" value="TreeGrafter"/>
</dbReference>
<dbReference type="HOGENOM" id="CLU_2229676_0_0_1"/>
<accession>A0A066V2J9</accession>
<dbReference type="GO" id="GO:0030010">
    <property type="term" value="P:establishment of cell polarity"/>
    <property type="evidence" value="ECO:0007669"/>
    <property type="project" value="TreeGrafter"/>
</dbReference>
<dbReference type="GO" id="GO:0030427">
    <property type="term" value="C:site of polarized growth"/>
    <property type="evidence" value="ECO:0007669"/>
    <property type="project" value="TreeGrafter"/>
</dbReference>
<dbReference type="STRING" id="1037660.A0A066V2J9"/>
<dbReference type="RefSeq" id="XP_013239901.1">
    <property type="nucleotide sequence ID" value="XM_013384447.1"/>
</dbReference>
<dbReference type="AlphaFoldDB" id="A0A066V2J9"/>
<dbReference type="GO" id="GO:0001402">
    <property type="term" value="P:signal transduction involved in filamentous growth"/>
    <property type="evidence" value="ECO:0007669"/>
    <property type="project" value="TreeGrafter"/>
</dbReference>
<feature type="transmembrane region" description="Helical" evidence="1">
    <location>
        <begin position="75"/>
        <end position="96"/>
    </location>
</feature>
<keyword evidence="1" id="KW-0812">Transmembrane</keyword>
<dbReference type="PANTHER" id="PTHR35778">
    <property type="entry name" value="SIGNALING MUCIN HKR1-RELATED"/>
    <property type="match status" value="1"/>
</dbReference>
<proteinExistence type="predicted"/>
<sequence>WLAYIPTDQVKNLQSAVSNTSSALYKGQKGTASTQLASYIDPTFNILNTAGVSKSGAQLNTVASGNDHNKTVRDALIGVCSAVGAILIAAILFLIWRKQRKSKETA</sequence>
<dbReference type="GeneID" id="25262146"/>
<keyword evidence="3" id="KW-1185">Reference proteome</keyword>
<evidence type="ECO:0000313" key="2">
    <source>
        <dbReference type="EMBL" id="KDN35922.1"/>
    </source>
</evidence>
<name>A0A066V2J9_TILAU</name>